<sequence>MRHPATLKLPVLLLLITLFTSGCSVLPESTPNQLYRLPAPEIAPVSTSAQPVALSVQPPKAGRLLGSDNIVVWPEGNQVSVYGDARWYDSAPAMLQSTWINAIQQSAIVSHVSADRQGADYQLTSELRDFHIVYNDGIPQAVMRVDVVLQDSASGERLATTQLQASQTADNEHVGAVVNALGIAAESVSQALIEWLYLMLER</sequence>
<dbReference type="Pfam" id="PF03886">
    <property type="entry name" value="ABC_trans_aux"/>
    <property type="match status" value="1"/>
</dbReference>
<dbReference type="Gene3D" id="3.40.50.10610">
    <property type="entry name" value="ABC-type transport auxiliary lipoprotein component"/>
    <property type="match status" value="1"/>
</dbReference>
<keyword evidence="3" id="KW-1185">Reference proteome</keyword>
<organism evidence="2 3">
    <name type="scientific">Vreelandella salicampi</name>
    <dbReference type="NCBI Taxonomy" id="1449798"/>
    <lineage>
        <taxon>Bacteria</taxon>
        <taxon>Pseudomonadati</taxon>
        <taxon>Pseudomonadota</taxon>
        <taxon>Gammaproteobacteria</taxon>
        <taxon>Oceanospirillales</taxon>
        <taxon>Halomonadaceae</taxon>
        <taxon>Vreelandella</taxon>
    </lineage>
</organism>
<dbReference type="AlphaFoldDB" id="A0A7Z0LKV0"/>
<dbReference type="EMBL" id="JACCDF010000006">
    <property type="protein sequence ID" value="NYS60854.1"/>
    <property type="molecule type" value="Genomic_DNA"/>
</dbReference>
<gene>
    <name evidence="2" type="ORF">HZS81_08785</name>
</gene>
<feature type="domain" description="ABC-type transport auxiliary lipoprotein component" evidence="1">
    <location>
        <begin position="35"/>
        <end position="190"/>
    </location>
</feature>
<accession>A0A7Z0LKV0</accession>
<dbReference type="PROSITE" id="PS51257">
    <property type="entry name" value="PROKAR_LIPOPROTEIN"/>
    <property type="match status" value="1"/>
</dbReference>
<evidence type="ECO:0000313" key="3">
    <source>
        <dbReference type="Proteomes" id="UP000586119"/>
    </source>
</evidence>
<comment type="caution">
    <text evidence="2">The sequence shown here is derived from an EMBL/GenBank/DDBJ whole genome shotgun (WGS) entry which is preliminary data.</text>
</comment>
<evidence type="ECO:0000313" key="2">
    <source>
        <dbReference type="EMBL" id="NYS60854.1"/>
    </source>
</evidence>
<proteinExistence type="predicted"/>
<protein>
    <submittedName>
        <fullName evidence="2">Membrane integrity-associated transporter subunit PqiC</fullName>
    </submittedName>
</protein>
<dbReference type="InterPro" id="IPR005586">
    <property type="entry name" value="ABC_trans_aux"/>
</dbReference>
<dbReference type="Proteomes" id="UP000586119">
    <property type="component" value="Unassembled WGS sequence"/>
</dbReference>
<dbReference type="SUPFAM" id="SSF159594">
    <property type="entry name" value="XCC0632-like"/>
    <property type="match status" value="1"/>
</dbReference>
<name>A0A7Z0LKV0_9GAMM</name>
<reference evidence="2 3" key="1">
    <citation type="journal article" date="2015" name="Int. J. Syst. Evol. Microbiol.">
        <title>Halomonas salicampi sp. nov., a halotolerant and alkalitolerant bacterium isolated from a saltern soil.</title>
        <authorList>
            <person name="Lee J.C."/>
            <person name="Kim Y.S."/>
            <person name="Yun B.S."/>
            <person name="Whang K.S."/>
        </authorList>
    </citation>
    <scope>NUCLEOTIDE SEQUENCE [LARGE SCALE GENOMIC DNA]</scope>
    <source>
        <strain evidence="2 3">BH103</strain>
    </source>
</reference>
<dbReference type="RefSeq" id="WP_179930179.1">
    <property type="nucleotide sequence ID" value="NZ_JACCDF010000006.1"/>
</dbReference>
<evidence type="ECO:0000259" key="1">
    <source>
        <dbReference type="Pfam" id="PF03886"/>
    </source>
</evidence>